<feature type="transmembrane region" description="Helical" evidence="6">
    <location>
        <begin position="147"/>
        <end position="165"/>
    </location>
</feature>
<evidence type="ECO:0000256" key="5">
    <source>
        <dbReference type="ARBA" id="ARBA00023136"/>
    </source>
</evidence>
<evidence type="ECO:0000313" key="8">
    <source>
        <dbReference type="EMBL" id="RVW17658.1"/>
    </source>
</evidence>
<evidence type="ECO:0000256" key="6">
    <source>
        <dbReference type="RuleBase" id="RU363077"/>
    </source>
</evidence>
<feature type="domain" description="EamA" evidence="7">
    <location>
        <begin position="21"/>
        <end position="163"/>
    </location>
</feature>
<feature type="transmembrane region" description="Helical" evidence="6">
    <location>
        <begin position="288"/>
        <end position="308"/>
    </location>
</feature>
<organism evidence="8 9">
    <name type="scientific">Vitis vinifera</name>
    <name type="common">Grape</name>
    <dbReference type="NCBI Taxonomy" id="29760"/>
    <lineage>
        <taxon>Eukaryota</taxon>
        <taxon>Viridiplantae</taxon>
        <taxon>Streptophyta</taxon>
        <taxon>Embryophyta</taxon>
        <taxon>Tracheophyta</taxon>
        <taxon>Spermatophyta</taxon>
        <taxon>Magnoliopsida</taxon>
        <taxon>eudicotyledons</taxon>
        <taxon>Gunneridae</taxon>
        <taxon>Pentapetalae</taxon>
        <taxon>rosids</taxon>
        <taxon>Vitales</taxon>
        <taxon>Vitaceae</taxon>
        <taxon>Viteae</taxon>
        <taxon>Vitis</taxon>
    </lineage>
</organism>
<feature type="transmembrane region" description="Helical" evidence="6">
    <location>
        <begin position="118"/>
        <end position="135"/>
    </location>
</feature>
<feature type="transmembrane region" description="Helical" evidence="6">
    <location>
        <begin position="223"/>
        <end position="244"/>
    </location>
</feature>
<evidence type="ECO:0000256" key="1">
    <source>
        <dbReference type="ARBA" id="ARBA00004141"/>
    </source>
</evidence>
<evidence type="ECO:0000256" key="4">
    <source>
        <dbReference type="ARBA" id="ARBA00022989"/>
    </source>
</evidence>
<keyword evidence="5 6" id="KW-0472">Membrane</keyword>
<dbReference type="PANTHER" id="PTHR31218">
    <property type="entry name" value="WAT1-RELATED PROTEIN"/>
    <property type="match status" value="1"/>
</dbReference>
<keyword evidence="3 6" id="KW-0812">Transmembrane</keyword>
<sequence length="385" mass="41852">MEDQTSCAKICVVFSRMKPYVLMVALQFGSAGMYIISMATLNHGMSRFVLIVYRNAVAALAMAPFALLLERKIRPKITIAIFLKIMALDFWSNALPILDQNLSYLGMQYTSASFTSAVMNAVPAVTFVMAVVFRLEHIKIKERRSQAKIVGTVLTFSGALLMTLYKGPIIDLIWSHKTSHNANHSSTDTHWITGTLLILVGCCAWSAFYILQSITIKTYPAELSLSTLICLMGAIQSGAVGLVAERHPSAWAIGWDSRLLAPVYTGIVSSGLTYYVQGLVMKTRGPVFVTAFNPLCMIIVAALGTLILAEQLHLGSIIGAIIIAIGLYSVAWGKSKDQFGPTPTTTEEKGDAYELPISATEGSKLVIEANNYGDHAGKSNFPVKK</sequence>
<proteinExistence type="inferred from homology"/>
<feature type="transmembrane region" description="Helical" evidence="6">
    <location>
        <begin position="191"/>
        <end position="211"/>
    </location>
</feature>
<evidence type="ECO:0000313" key="9">
    <source>
        <dbReference type="Proteomes" id="UP000288805"/>
    </source>
</evidence>
<evidence type="ECO:0000256" key="2">
    <source>
        <dbReference type="ARBA" id="ARBA00007635"/>
    </source>
</evidence>
<feature type="domain" description="EamA" evidence="7">
    <location>
        <begin position="193"/>
        <end position="330"/>
    </location>
</feature>
<feature type="transmembrane region" description="Helical" evidence="6">
    <location>
        <begin position="259"/>
        <end position="276"/>
    </location>
</feature>
<feature type="transmembrane region" description="Helical" evidence="6">
    <location>
        <begin position="51"/>
        <end position="69"/>
    </location>
</feature>
<dbReference type="InterPro" id="IPR030184">
    <property type="entry name" value="WAT1-related"/>
</dbReference>
<dbReference type="GO" id="GO:0016020">
    <property type="term" value="C:membrane"/>
    <property type="evidence" value="ECO:0007669"/>
    <property type="project" value="UniProtKB-SubCell"/>
</dbReference>
<gene>
    <name evidence="8" type="primary">VvCHDh001105_1</name>
    <name evidence="8" type="ORF">CK203_071751</name>
</gene>
<reference evidence="8 9" key="1">
    <citation type="journal article" date="2018" name="PLoS Genet.">
        <title>Population sequencing reveals clonal diversity and ancestral inbreeding in the grapevine cultivar Chardonnay.</title>
        <authorList>
            <person name="Roach M.J."/>
            <person name="Johnson D.L."/>
            <person name="Bohlmann J."/>
            <person name="van Vuuren H.J."/>
            <person name="Jones S.J."/>
            <person name="Pretorius I.S."/>
            <person name="Schmidt S.A."/>
            <person name="Borneman A.R."/>
        </authorList>
    </citation>
    <scope>NUCLEOTIDE SEQUENCE [LARGE SCALE GENOMIC DNA]</scope>
    <source>
        <strain evidence="9">cv. Chardonnay</strain>
        <tissue evidence="8">Leaf</tissue>
    </source>
</reference>
<keyword evidence="4 6" id="KW-1133">Transmembrane helix</keyword>
<dbReference type="EMBL" id="QGNW01002574">
    <property type="protein sequence ID" value="RVW17658.1"/>
    <property type="molecule type" value="Genomic_DNA"/>
</dbReference>
<accession>A0A438C364</accession>
<dbReference type="InterPro" id="IPR000620">
    <property type="entry name" value="EamA_dom"/>
</dbReference>
<comment type="subcellular location">
    <subcellularLocation>
        <location evidence="1 6">Membrane</location>
        <topology evidence="1 6">Multi-pass membrane protein</topology>
    </subcellularLocation>
</comment>
<dbReference type="Pfam" id="PF00892">
    <property type="entry name" value="EamA"/>
    <property type="match status" value="2"/>
</dbReference>
<feature type="transmembrane region" description="Helical" evidence="6">
    <location>
        <begin position="20"/>
        <end position="39"/>
    </location>
</feature>
<name>A0A438C364_VITVI</name>
<evidence type="ECO:0000256" key="3">
    <source>
        <dbReference type="ARBA" id="ARBA00022692"/>
    </source>
</evidence>
<protein>
    <recommendedName>
        <fullName evidence="6">WAT1-related protein</fullName>
    </recommendedName>
</protein>
<comment type="similarity">
    <text evidence="2 6">Belongs to the drug/metabolite transporter (DMT) superfamily. Plant drug/metabolite exporter (P-DME) (TC 2.A.7.4) family.</text>
</comment>
<evidence type="ECO:0000259" key="7">
    <source>
        <dbReference type="Pfam" id="PF00892"/>
    </source>
</evidence>
<dbReference type="AlphaFoldDB" id="A0A438C364"/>
<dbReference type="InterPro" id="IPR037185">
    <property type="entry name" value="EmrE-like"/>
</dbReference>
<feature type="transmembrane region" description="Helical" evidence="6">
    <location>
        <begin position="81"/>
        <end position="98"/>
    </location>
</feature>
<dbReference type="GO" id="GO:0022857">
    <property type="term" value="F:transmembrane transporter activity"/>
    <property type="evidence" value="ECO:0007669"/>
    <property type="project" value="InterPro"/>
</dbReference>
<dbReference type="Proteomes" id="UP000288805">
    <property type="component" value="Unassembled WGS sequence"/>
</dbReference>
<feature type="transmembrane region" description="Helical" evidence="6">
    <location>
        <begin position="314"/>
        <end position="333"/>
    </location>
</feature>
<dbReference type="SUPFAM" id="SSF103481">
    <property type="entry name" value="Multidrug resistance efflux transporter EmrE"/>
    <property type="match status" value="2"/>
</dbReference>
<comment type="caution">
    <text evidence="8">The sequence shown here is derived from an EMBL/GenBank/DDBJ whole genome shotgun (WGS) entry which is preliminary data.</text>
</comment>